<dbReference type="InterPro" id="IPR024616">
    <property type="entry name" value="Pherophorin"/>
</dbReference>
<proteinExistence type="predicted"/>
<keyword evidence="5" id="KW-1185">Reference proteome</keyword>
<protein>
    <recommendedName>
        <fullName evidence="3">Pherophorin domain-containing protein</fullName>
    </recommendedName>
</protein>
<name>A0A150G9X0_GONPE</name>
<feature type="signal peptide" evidence="2">
    <location>
        <begin position="1"/>
        <end position="25"/>
    </location>
</feature>
<dbReference type="AlphaFoldDB" id="A0A150G9X0"/>
<evidence type="ECO:0000256" key="2">
    <source>
        <dbReference type="SAM" id="SignalP"/>
    </source>
</evidence>
<feature type="chain" id="PRO_5007561965" description="Pherophorin domain-containing protein" evidence="2">
    <location>
        <begin position="26"/>
        <end position="598"/>
    </location>
</feature>
<dbReference type="OrthoDB" id="536161at2759"/>
<reference evidence="5" key="1">
    <citation type="journal article" date="2016" name="Nat. Commun.">
        <title>The Gonium pectorale genome demonstrates co-option of cell cycle regulation during the evolution of multicellularity.</title>
        <authorList>
            <person name="Hanschen E.R."/>
            <person name="Marriage T.N."/>
            <person name="Ferris P.J."/>
            <person name="Hamaji T."/>
            <person name="Toyoda A."/>
            <person name="Fujiyama A."/>
            <person name="Neme R."/>
            <person name="Noguchi H."/>
            <person name="Minakuchi Y."/>
            <person name="Suzuki M."/>
            <person name="Kawai-Toyooka H."/>
            <person name="Smith D.R."/>
            <person name="Sparks H."/>
            <person name="Anderson J."/>
            <person name="Bakaric R."/>
            <person name="Luria V."/>
            <person name="Karger A."/>
            <person name="Kirschner M.W."/>
            <person name="Durand P.M."/>
            <person name="Michod R.E."/>
            <person name="Nozaki H."/>
            <person name="Olson B.J."/>
        </authorList>
    </citation>
    <scope>NUCLEOTIDE SEQUENCE [LARGE SCALE GENOMIC DNA]</scope>
    <source>
        <strain evidence="5">NIES-2863</strain>
    </source>
</reference>
<dbReference type="PRINTS" id="PR01217">
    <property type="entry name" value="PRICHEXTENSN"/>
</dbReference>
<feature type="region of interest" description="Disordered" evidence="1">
    <location>
        <begin position="252"/>
        <end position="281"/>
    </location>
</feature>
<evidence type="ECO:0000313" key="5">
    <source>
        <dbReference type="Proteomes" id="UP000075714"/>
    </source>
</evidence>
<organism evidence="4 5">
    <name type="scientific">Gonium pectorale</name>
    <name type="common">Green alga</name>
    <dbReference type="NCBI Taxonomy" id="33097"/>
    <lineage>
        <taxon>Eukaryota</taxon>
        <taxon>Viridiplantae</taxon>
        <taxon>Chlorophyta</taxon>
        <taxon>core chlorophytes</taxon>
        <taxon>Chlorophyceae</taxon>
        <taxon>CS clade</taxon>
        <taxon>Chlamydomonadales</taxon>
        <taxon>Volvocaceae</taxon>
        <taxon>Gonium</taxon>
    </lineage>
</organism>
<gene>
    <name evidence="4" type="ORF">GPECTOR_42phG14</name>
</gene>
<accession>A0A150G9X0</accession>
<comment type="caution">
    <text evidence="4">The sequence shown here is derived from an EMBL/GenBank/DDBJ whole genome shotgun (WGS) entry which is preliminary data.</text>
</comment>
<dbReference type="Proteomes" id="UP000075714">
    <property type="component" value="Unassembled WGS sequence"/>
</dbReference>
<dbReference type="EMBL" id="LSYV01000043">
    <property type="protein sequence ID" value="KXZ46646.1"/>
    <property type="molecule type" value="Genomic_DNA"/>
</dbReference>
<evidence type="ECO:0000259" key="3">
    <source>
        <dbReference type="Pfam" id="PF12499"/>
    </source>
</evidence>
<keyword evidence="2" id="KW-0732">Signal</keyword>
<evidence type="ECO:0000256" key="1">
    <source>
        <dbReference type="SAM" id="MobiDB-lite"/>
    </source>
</evidence>
<sequence length="598" mass="63140">MPYTFNTTLCALIANLISANMSAEAARVGAMITTPFSLANCSSAYNGSVVPPVYPFVQVCGSFRSPADGIMLQPYVNSRAGLQGWVEVITGGPVCFPELGGYTVNSTITDQNGAFNTTLCAAVANEITSDMNAEAALKNSIITSPFALRNCSSAYNGSVVPPVYPFVQVCGSFLTPADGVMLTPFVESPDGLQSWVAIVTGGNVCYSGLDGYTVTSMVADENGAPSPCLQGTFFQECIDNFPGIPSPPAAPPASPLIPNVKRPPPPKRPPPRPPTFPGGNQPSPPPICEVFVYVYVIPNTASPPGGTFGFNQTTCGQLAGLITESIWTNATALGSNVISNFSLATCDRTYILLKGAFLTAEDGQKLQAWLNGPTGLQAWIFAFVGGSTCPNSLFGYTFFSIVTGPSGLDTCLYGDYKLECNAPPPPPPSPPPPFPSPRPPSPKSPYLVLTHDCVSSLANVPYVAGPLVLSTTVDQQGSPAVAMCTNITAQRCRRTAFCCNMTYSKIEVPISNSCRPDLRILSINGLQRPFSWGLYDNDLVTVKFDSLPAPPTGEMCWIVRPGPCADPVNFCLSGQCQASTMVSIYSDDNKCCPGAYIS</sequence>
<dbReference type="Pfam" id="PF12499">
    <property type="entry name" value="DUF3707"/>
    <property type="match status" value="1"/>
</dbReference>
<feature type="domain" description="Pherophorin" evidence="3">
    <location>
        <begin position="452"/>
        <end position="593"/>
    </location>
</feature>
<evidence type="ECO:0000313" key="4">
    <source>
        <dbReference type="EMBL" id="KXZ46646.1"/>
    </source>
</evidence>